<evidence type="ECO:0000256" key="4">
    <source>
        <dbReference type="ARBA" id="ARBA00022475"/>
    </source>
</evidence>
<comment type="subcellular location">
    <subcellularLocation>
        <location evidence="1 10">Cell inner membrane</location>
        <topology evidence="1 10">Single-pass membrane protein</topology>
        <orientation evidence="1 10">Periplasmic side</orientation>
    </subcellularLocation>
</comment>
<dbReference type="PANTHER" id="PTHR33446">
    <property type="entry name" value="PROTEIN TONB-RELATED"/>
    <property type="match status" value="1"/>
</dbReference>
<keyword evidence="14" id="KW-1185">Reference proteome</keyword>
<evidence type="ECO:0000256" key="1">
    <source>
        <dbReference type="ARBA" id="ARBA00004383"/>
    </source>
</evidence>
<gene>
    <name evidence="13" type="ORF">NYP16_08200</name>
</gene>
<dbReference type="GO" id="GO:0005886">
    <property type="term" value="C:plasma membrane"/>
    <property type="evidence" value="ECO:0007669"/>
    <property type="project" value="UniProtKB-SubCell"/>
</dbReference>
<protein>
    <recommendedName>
        <fullName evidence="10">Protein TonB</fullName>
    </recommendedName>
</protein>
<reference evidence="13" key="2">
    <citation type="journal article" date="2023" name="Syst. Appl. Microbiol.">
        <title>Govania unica gen. nov., sp. nov., a rare biosphere bacterium that represents a novel family in the class Alphaproteobacteria.</title>
        <authorList>
            <person name="Vandamme P."/>
            <person name="Peeters C."/>
            <person name="Hettiarachchi A."/>
            <person name="Cnockaert M."/>
            <person name="Carlier A."/>
        </authorList>
    </citation>
    <scope>NUCLEOTIDE SEQUENCE</scope>
    <source>
        <strain evidence="13">LMG 31809</strain>
    </source>
</reference>
<dbReference type="NCBIfam" id="TIGR01352">
    <property type="entry name" value="tonB_Cterm"/>
    <property type="match status" value="1"/>
</dbReference>
<evidence type="ECO:0000256" key="2">
    <source>
        <dbReference type="ARBA" id="ARBA00006555"/>
    </source>
</evidence>
<dbReference type="GO" id="GO:0030288">
    <property type="term" value="C:outer membrane-bounded periplasmic space"/>
    <property type="evidence" value="ECO:0007669"/>
    <property type="project" value="InterPro"/>
</dbReference>
<dbReference type="InterPro" id="IPR003538">
    <property type="entry name" value="TonB"/>
</dbReference>
<evidence type="ECO:0000256" key="10">
    <source>
        <dbReference type="RuleBase" id="RU362123"/>
    </source>
</evidence>
<keyword evidence="8 10" id="KW-1133">Transmembrane helix</keyword>
<dbReference type="RefSeq" id="WP_274943637.1">
    <property type="nucleotide sequence ID" value="NZ_JANWOI010000003.1"/>
</dbReference>
<dbReference type="Pfam" id="PF03544">
    <property type="entry name" value="TonB_C"/>
    <property type="match status" value="1"/>
</dbReference>
<evidence type="ECO:0000256" key="11">
    <source>
        <dbReference type="SAM" id="MobiDB-lite"/>
    </source>
</evidence>
<dbReference type="Proteomes" id="UP001141619">
    <property type="component" value="Unassembled WGS sequence"/>
</dbReference>
<keyword evidence="5 10" id="KW-0997">Cell inner membrane</keyword>
<dbReference type="SUPFAM" id="SSF74653">
    <property type="entry name" value="TolA/TonB C-terminal domain"/>
    <property type="match status" value="1"/>
</dbReference>
<evidence type="ECO:0000313" key="14">
    <source>
        <dbReference type="Proteomes" id="UP001141619"/>
    </source>
</evidence>
<dbReference type="GO" id="GO:0015031">
    <property type="term" value="P:protein transport"/>
    <property type="evidence" value="ECO:0007669"/>
    <property type="project" value="UniProtKB-UniRule"/>
</dbReference>
<comment type="function">
    <text evidence="10">Interacts with outer membrane receptor proteins that carry out high-affinity binding and energy dependent uptake into the periplasmic space of specific substrates. It could act to transduce energy from the cytoplasmic membrane to specific energy-requiring processes in the outer membrane, resulting in the release into the periplasm of ligands bound by these outer membrane proteins.</text>
</comment>
<evidence type="ECO:0000256" key="3">
    <source>
        <dbReference type="ARBA" id="ARBA00022448"/>
    </source>
</evidence>
<comment type="similarity">
    <text evidence="2 10">Belongs to the TonB family.</text>
</comment>
<keyword evidence="9 10" id="KW-0472">Membrane</keyword>
<accession>A0A9X3TYA5</accession>
<reference evidence="13" key="1">
    <citation type="submission" date="2022-08" db="EMBL/GenBank/DDBJ databases">
        <authorList>
            <person name="Vandamme P."/>
            <person name="Hettiarachchi A."/>
            <person name="Peeters C."/>
            <person name="Cnockaert M."/>
            <person name="Carlier A."/>
        </authorList>
    </citation>
    <scope>NUCLEOTIDE SEQUENCE</scope>
    <source>
        <strain evidence="13">LMG 31809</strain>
    </source>
</reference>
<evidence type="ECO:0000259" key="12">
    <source>
        <dbReference type="PROSITE" id="PS52015"/>
    </source>
</evidence>
<dbReference type="InterPro" id="IPR051045">
    <property type="entry name" value="TonB-dependent_transducer"/>
</dbReference>
<evidence type="ECO:0000256" key="6">
    <source>
        <dbReference type="ARBA" id="ARBA00022692"/>
    </source>
</evidence>
<feature type="domain" description="TonB C-terminal" evidence="12">
    <location>
        <begin position="117"/>
        <end position="214"/>
    </location>
</feature>
<dbReference type="EMBL" id="JANWOI010000003">
    <property type="protein sequence ID" value="MDA5193930.1"/>
    <property type="molecule type" value="Genomic_DNA"/>
</dbReference>
<dbReference type="Gene3D" id="3.30.1150.10">
    <property type="match status" value="1"/>
</dbReference>
<name>A0A9X3TYA5_9PROT</name>
<keyword evidence="10" id="KW-0735">Signal-anchor</keyword>
<comment type="caution">
    <text evidence="13">The sequence shown here is derived from an EMBL/GenBank/DDBJ whole genome shotgun (WGS) entry which is preliminary data.</text>
</comment>
<keyword evidence="4 10" id="KW-1003">Cell membrane</keyword>
<dbReference type="PRINTS" id="PR01374">
    <property type="entry name" value="TONBPROTEIN"/>
</dbReference>
<feature type="region of interest" description="Disordered" evidence="11">
    <location>
        <begin position="58"/>
        <end position="80"/>
    </location>
</feature>
<evidence type="ECO:0000313" key="13">
    <source>
        <dbReference type="EMBL" id="MDA5193930.1"/>
    </source>
</evidence>
<proteinExistence type="inferred from homology"/>
<dbReference type="GO" id="GO:0031992">
    <property type="term" value="F:energy transducer activity"/>
    <property type="evidence" value="ECO:0007669"/>
    <property type="project" value="InterPro"/>
</dbReference>
<evidence type="ECO:0000256" key="7">
    <source>
        <dbReference type="ARBA" id="ARBA00022927"/>
    </source>
</evidence>
<evidence type="ECO:0000256" key="5">
    <source>
        <dbReference type="ARBA" id="ARBA00022519"/>
    </source>
</evidence>
<dbReference type="GO" id="GO:0055085">
    <property type="term" value="P:transmembrane transport"/>
    <property type="evidence" value="ECO:0007669"/>
    <property type="project" value="InterPro"/>
</dbReference>
<dbReference type="AlphaFoldDB" id="A0A9X3TYA5"/>
<organism evidence="13 14">
    <name type="scientific">Govanella unica</name>
    <dbReference type="NCBI Taxonomy" id="2975056"/>
    <lineage>
        <taxon>Bacteria</taxon>
        <taxon>Pseudomonadati</taxon>
        <taxon>Pseudomonadota</taxon>
        <taxon>Alphaproteobacteria</taxon>
        <taxon>Emcibacterales</taxon>
        <taxon>Govanellaceae</taxon>
        <taxon>Govanella</taxon>
    </lineage>
</organism>
<evidence type="ECO:0000256" key="9">
    <source>
        <dbReference type="ARBA" id="ARBA00023136"/>
    </source>
</evidence>
<keyword evidence="6 10" id="KW-0812">Transmembrane</keyword>
<evidence type="ECO:0000256" key="8">
    <source>
        <dbReference type="ARBA" id="ARBA00022989"/>
    </source>
</evidence>
<dbReference type="PROSITE" id="PS52015">
    <property type="entry name" value="TONB_CTD"/>
    <property type="match status" value="1"/>
</dbReference>
<feature type="transmembrane region" description="Helical" evidence="10">
    <location>
        <begin position="12"/>
        <end position="32"/>
    </location>
</feature>
<sequence length="214" mass="23059">MRIPPAFSRYGLALVVGVVVAAIIFLMMYLIVATGERAIIEKVAIYKLEADVRAAHEQRLSQSRLPPRPSEADAPPETISVPRIKTAKPAHLGTADLGGGDRPLKASGPDAGALNQAVEGDYLPIVRVRPNYPRRALDKGITGYVLVELTVTPSGATEGARVIDSAPGTVFDQAALAAARQFRYKPKVMNGVPVPVSGVRYKFTFEITKSNRRE</sequence>
<keyword evidence="7 10" id="KW-0653">Protein transport</keyword>
<keyword evidence="3 10" id="KW-0813">Transport</keyword>
<dbReference type="InterPro" id="IPR037682">
    <property type="entry name" value="TonB_C"/>
</dbReference>
<dbReference type="GO" id="GO:0015891">
    <property type="term" value="P:siderophore transport"/>
    <property type="evidence" value="ECO:0007669"/>
    <property type="project" value="InterPro"/>
</dbReference>
<dbReference type="InterPro" id="IPR006260">
    <property type="entry name" value="TonB/TolA_C"/>
</dbReference>